<name>A0A256GUI0_9HYPH</name>
<evidence type="ECO:0000256" key="1">
    <source>
        <dbReference type="SAM" id="MobiDB-lite"/>
    </source>
</evidence>
<dbReference type="Proteomes" id="UP000216363">
    <property type="component" value="Unassembled WGS sequence"/>
</dbReference>
<reference evidence="2 3" key="1">
    <citation type="submission" date="2017-07" db="EMBL/GenBank/DDBJ databases">
        <title>Draft genome of Ochrobactrum lupini type strain LUP21.</title>
        <authorList>
            <person name="Krzyzanowska D.M."/>
            <person name="Jafra S."/>
        </authorList>
    </citation>
    <scope>NUCLEOTIDE SEQUENCE [LARGE SCALE GENOMIC DNA]</scope>
    <source>
        <strain evidence="2 3">LUP21</strain>
    </source>
</reference>
<accession>A0A256GUI0</accession>
<evidence type="ECO:0000313" key="2">
    <source>
        <dbReference type="EMBL" id="OYR30864.1"/>
    </source>
</evidence>
<dbReference type="AlphaFoldDB" id="A0A256GUI0"/>
<comment type="caution">
    <text evidence="2">The sequence shown here is derived from an EMBL/GenBank/DDBJ whole genome shotgun (WGS) entry which is preliminary data.</text>
</comment>
<gene>
    <name evidence="2" type="ORF">CES86_1593</name>
</gene>
<organism evidence="2 3">
    <name type="scientific">Brucella lupini</name>
    <dbReference type="NCBI Taxonomy" id="255457"/>
    <lineage>
        <taxon>Bacteria</taxon>
        <taxon>Pseudomonadati</taxon>
        <taxon>Pseudomonadota</taxon>
        <taxon>Alphaproteobacteria</taxon>
        <taxon>Hyphomicrobiales</taxon>
        <taxon>Brucellaceae</taxon>
        <taxon>Brucella/Ochrobactrum group</taxon>
        <taxon>Brucella</taxon>
    </lineage>
</organism>
<protein>
    <submittedName>
        <fullName evidence="2">Uncharacterized protein</fullName>
    </submittedName>
</protein>
<dbReference type="EMBL" id="NNRN01000043">
    <property type="protein sequence ID" value="OYR30864.1"/>
    <property type="molecule type" value="Genomic_DNA"/>
</dbReference>
<sequence>MRSEQGFSHLFTGIGEVDETRPFVDGVSPPFDQMTGFKPVDQSHGPSMGKTKPAS</sequence>
<proteinExistence type="predicted"/>
<evidence type="ECO:0000313" key="3">
    <source>
        <dbReference type="Proteomes" id="UP000216363"/>
    </source>
</evidence>
<feature type="region of interest" description="Disordered" evidence="1">
    <location>
        <begin position="20"/>
        <end position="55"/>
    </location>
</feature>